<keyword evidence="3" id="KW-1185">Reference proteome</keyword>
<dbReference type="Proteomes" id="UP000281406">
    <property type="component" value="Unassembled WGS sequence"/>
</dbReference>
<organism evidence="2 3">
    <name type="scientific">Anabarilius grahami</name>
    <name type="common">Kanglang fish</name>
    <name type="synonym">Barilius grahami</name>
    <dbReference type="NCBI Taxonomy" id="495550"/>
    <lineage>
        <taxon>Eukaryota</taxon>
        <taxon>Metazoa</taxon>
        <taxon>Chordata</taxon>
        <taxon>Craniata</taxon>
        <taxon>Vertebrata</taxon>
        <taxon>Euteleostomi</taxon>
        <taxon>Actinopterygii</taxon>
        <taxon>Neopterygii</taxon>
        <taxon>Teleostei</taxon>
        <taxon>Ostariophysi</taxon>
        <taxon>Cypriniformes</taxon>
        <taxon>Xenocyprididae</taxon>
        <taxon>Xenocypridinae</taxon>
        <taxon>Xenocypridinae incertae sedis</taxon>
        <taxon>Anabarilius</taxon>
    </lineage>
</organism>
<dbReference type="EMBL" id="RJVU01079805">
    <property type="protein sequence ID" value="ROI15303.1"/>
    <property type="molecule type" value="Genomic_DNA"/>
</dbReference>
<proteinExistence type="predicted"/>
<protein>
    <submittedName>
        <fullName evidence="2">Uncharacterized protein</fullName>
    </submittedName>
</protein>
<feature type="region of interest" description="Disordered" evidence="1">
    <location>
        <begin position="1"/>
        <end position="30"/>
    </location>
</feature>
<feature type="compositionally biased region" description="Basic and acidic residues" evidence="1">
    <location>
        <begin position="82"/>
        <end position="97"/>
    </location>
</feature>
<evidence type="ECO:0000256" key="1">
    <source>
        <dbReference type="SAM" id="MobiDB-lite"/>
    </source>
</evidence>
<dbReference type="AlphaFoldDB" id="A0A3N0XD88"/>
<gene>
    <name evidence="2" type="ORF">DPX16_12855</name>
</gene>
<feature type="compositionally biased region" description="Polar residues" evidence="1">
    <location>
        <begin position="21"/>
        <end position="30"/>
    </location>
</feature>
<feature type="compositionally biased region" description="Polar residues" evidence="1">
    <location>
        <begin position="57"/>
        <end position="76"/>
    </location>
</feature>
<reference evidence="2 3" key="1">
    <citation type="submission" date="2018-10" db="EMBL/GenBank/DDBJ databases">
        <title>Genome assembly for a Yunnan-Guizhou Plateau 3E fish, Anabarilius grahami (Regan), and its evolutionary and genetic applications.</title>
        <authorList>
            <person name="Jiang W."/>
        </authorList>
    </citation>
    <scope>NUCLEOTIDE SEQUENCE [LARGE SCALE GENOMIC DNA]</scope>
    <source>
        <strain evidence="2">AG-KIZ</strain>
        <tissue evidence="2">Muscle</tissue>
    </source>
</reference>
<feature type="region of interest" description="Disordered" evidence="1">
    <location>
        <begin position="56"/>
        <end position="97"/>
    </location>
</feature>
<accession>A0A3N0XD88</accession>
<dbReference type="OrthoDB" id="8958154at2759"/>
<name>A0A3N0XD88_ANAGA</name>
<sequence>MSSETILPPEGPEGPKKQLQEETNPLLSKSTGTEPLTILFIPSIIIALSKNGKVGQNKCNSCTDESSDPTETSQTPIPGGHTSDELGHMTGENHTHDGLVRKRQSSIDTKNKCITHSDSHMCGMWPASQLNDRKTCSGLYEFQCNDVMIKRCLITE</sequence>
<evidence type="ECO:0000313" key="3">
    <source>
        <dbReference type="Proteomes" id="UP000281406"/>
    </source>
</evidence>
<comment type="caution">
    <text evidence="2">The sequence shown here is derived from an EMBL/GenBank/DDBJ whole genome shotgun (WGS) entry which is preliminary data.</text>
</comment>
<evidence type="ECO:0000313" key="2">
    <source>
        <dbReference type="EMBL" id="ROI15303.1"/>
    </source>
</evidence>